<keyword evidence="3" id="KW-0690">Ribosome biogenesis</keyword>
<keyword evidence="4" id="KW-0479">Metal-binding</keyword>
<dbReference type="AlphaFoldDB" id="A0A9D4HJG9"/>
<dbReference type="GO" id="GO:0005737">
    <property type="term" value="C:cytoplasm"/>
    <property type="evidence" value="ECO:0007669"/>
    <property type="project" value="UniProtKB-SubCell"/>
</dbReference>
<dbReference type="GO" id="GO:0003676">
    <property type="term" value="F:nucleic acid binding"/>
    <property type="evidence" value="ECO:0007669"/>
    <property type="project" value="InterPro"/>
</dbReference>
<proteinExistence type="inferred from homology"/>
<keyword evidence="5" id="KW-0677">Repeat</keyword>
<reference evidence="12" key="2">
    <citation type="submission" date="2020-11" db="EMBL/GenBank/DDBJ databases">
        <authorList>
            <person name="McCartney M.A."/>
            <person name="Auch B."/>
            <person name="Kono T."/>
            <person name="Mallez S."/>
            <person name="Becker A."/>
            <person name="Gohl D.M."/>
            <person name="Silverstein K.A.T."/>
            <person name="Koren S."/>
            <person name="Bechman K.B."/>
            <person name="Herman A."/>
            <person name="Abrahante J.E."/>
            <person name="Garbe J."/>
        </authorList>
    </citation>
    <scope>NUCLEOTIDE SEQUENCE</scope>
    <source>
        <strain evidence="12">Duluth1</strain>
        <tissue evidence="12">Whole animal</tissue>
    </source>
</reference>
<evidence type="ECO:0000256" key="1">
    <source>
        <dbReference type="ARBA" id="ARBA00004496"/>
    </source>
</evidence>
<dbReference type="Proteomes" id="UP000828390">
    <property type="component" value="Unassembled WGS sequence"/>
</dbReference>
<dbReference type="SMART" id="SM00451">
    <property type="entry name" value="ZnF_U1"/>
    <property type="match status" value="2"/>
</dbReference>
<evidence type="ECO:0000256" key="4">
    <source>
        <dbReference type="ARBA" id="ARBA00022723"/>
    </source>
</evidence>
<name>A0A9D4HJG9_DREPO</name>
<dbReference type="InterPro" id="IPR041661">
    <property type="entry name" value="ZN622/Rei1/Reh1_Znf-C2H2"/>
</dbReference>
<feature type="compositionally biased region" description="Polar residues" evidence="10">
    <location>
        <begin position="132"/>
        <end position="144"/>
    </location>
</feature>
<comment type="subcellular location">
    <subcellularLocation>
        <location evidence="1">Cytoplasm</location>
    </subcellularLocation>
</comment>
<comment type="similarity">
    <text evidence="8">Belongs to the REI1 family.</text>
</comment>
<reference evidence="12" key="1">
    <citation type="journal article" date="2019" name="bioRxiv">
        <title>The Genome of the Zebra Mussel, Dreissena polymorpha: A Resource for Invasive Species Research.</title>
        <authorList>
            <person name="McCartney M.A."/>
            <person name="Auch B."/>
            <person name="Kono T."/>
            <person name="Mallez S."/>
            <person name="Zhang Y."/>
            <person name="Obille A."/>
            <person name="Becker A."/>
            <person name="Abrahante J.E."/>
            <person name="Garbe J."/>
            <person name="Badalamenti J.P."/>
            <person name="Herman A."/>
            <person name="Mangelson H."/>
            <person name="Liachko I."/>
            <person name="Sullivan S."/>
            <person name="Sone E.D."/>
            <person name="Koren S."/>
            <person name="Silverstein K.A.T."/>
            <person name="Beckman K.B."/>
            <person name="Gohl D.M."/>
        </authorList>
    </citation>
    <scope>NUCLEOTIDE SEQUENCE</scope>
    <source>
        <strain evidence="12">Duluth1</strain>
        <tissue evidence="12">Whole animal</tissue>
    </source>
</reference>
<dbReference type="SMART" id="SM00355">
    <property type="entry name" value="ZnF_C2H2"/>
    <property type="match status" value="4"/>
</dbReference>
<evidence type="ECO:0000256" key="6">
    <source>
        <dbReference type="ARBA" id="ARBA00022771"/>
    </source>
</evidence>
<evidence type="ECO:0000313" key="12">
    <source>
        <dbReference type="EMBL" id="KAH3721520.1"/>
    </source>
</evidence>
<evidence type="ECO:0000256" key="9">
    <source>
        <dbReference type="PROSITE-ProRule" id="PRU00042"/>
    </source>
</evidence>
<comment type="caution">
    <text evidence="12">The sequence shown here is derived from an EMBL/GenBank/DDBJ whole genome shotgun (WGS) entry which is preliminary data.</text>
</comment>
<organism evidence="12 13">
    <name type="scientific">Dreissena polymorpha</name>
    <name type="common">Zebra mussel</name>
    <name type="synonym">Mytilus polymorpha</name>
    <dbReference type="NCBI Taxonomy" id="45954"/>
    <lineage>
        <taxon>Eukaryota</taxon>
        <taxon>Metazoa</taxon>
        <taxon>Spiralia</taxon>
        <taxon>Lophotrochozoa</taxon>
        <taxon>Mollusca</taxon>
        <taxon>Bivalvia</taxon>
        <taxon>Autobranchia</taxon>
        <taxon>Heteroconchia</taxon>
        <taxon>Euheterodonta</taxon>
        <taxon>Imparidentia</taxon>
        <taxon>Neoheterodontei</taxon>
        <taxon>Myida</taxon>
        <taxon>Dreissenoidea</taxon>
        <taxon>Dreissenidae</taxon>
        <taxon>Dreissena</taxon>
    </lineage>
</organism>
<dbReference type="InterPro" id="IPR036236">
    <property type="entry name" value="Znf_C2H2_sf"/>
</dbReference>
<dbReference type="SUPFAM" id="SSF57667">
    <property type="entry name" value="beta-beta-alpha zinc fingers"/>
    <property type="match status" value="3"/>
</dbReference>
<evidence type="ECO:0000256" key="3">
    <source>
        <dbReference type="ARBA" id="ARBA00022517"/>
    </source>
</evidence>
<dbReference type="EMBL" id="JAIWYP010000013">
    <property type="protein sequence ID" value="KAH3721520.1"/>
    <property type="molecule type" value="Genomic_DNA"/>
</dbReference>
<dbReference type="PANTHER" id="PTHR13182:SF8">
    <property type="entry name" value="CYTOPLASMIC 60S SUBUNIT BIOGENESIS FACTOR ZNF622"/>
    <property type="match status" value="1"/>
</dbReference>
<keyword evidence="2" id="KW-0963">Cytoplasm</keyword>
<dbReference type="InterPro" id="IPR022755">
    <property type="entry name" value="Znf_C2H2_jaz"/>
</dbReference>
<feature type="compositionally biased region" description="Basic and acidic residues" evidence="10">
    <location>
        <begin position="110"/>
        <end position="127"/>
    </location>
</feature>
<dbReference type="InterPro" id="IPR013087">
    <property type="entry name" value="Znf_C2H2_type"/>
</dbReference>
<feature type="domain" description="C2H2-type" evidence="11">
    <location>
        <begin position="85"/>
        <end position="114"/>
    </location>
</feature>
<evidence type="ECO:0000313" key="13">
    <source>
        <dbReference type="Proteomes" id="UP000828390"/>
    </source>
</evidence>
<evidence type="ECO:0000256" key="5">
    <source>
        <dbReference type="ARBA" id="ARBA00022737"/>
    </source>
</evidence>
<evidence type="ECO:0000256" key="8">
    <source>
        <dbReference type="ARBA" id="ARBA00034126"/>
    </source>
</evidence>
<keyword evidence="6 9" id="KW-0863">Zinc-finger</keyword>
<dbReference type="PROSITE" id="PS00028">
    <property type="entry name" value="ZINC_FINGER_C2H2_1"/>
    <property type="match status" value="2"/>
</dbReference>
<evidence type="ECO:0000256" key="2">
    <source>
        <dbReference type="ARBA" id="ARBA00022490"/>
    </source>
</evidence>
<feature type="region of interest" description="Disordered" evidence="10">
    <location>
        <begin position="102"/>
        <end position="148"/>
    </location>
</feature>
<dbReference type="InterPro" id="IPR003604">
    <property type="entry name" value="Matrin/U1-like-C_Znf_C2H2"/>
</dbReference>
<feature type="non-terminal residue" evidence="12">
    <location>
        <position position="1"/>
    </location>
</feature>
<keyword evidence="7" id="KW-0862">Zinc</keyword>
<dbReference type="InterPro" id="IPR040025">
    <property type="entry name" value="Znf622/Rei1/Reh1"/>
</dbReference>
<dbReference type="GO" id="GO:0042273">
    <property type="term" value="P:ribosomal large subunit biogenesis"/>
    <property type="evidence" value="ECO:0007669"/>
    <property type="project" value="TreeGrafter"/>
</dbReference>
<dbReference type="Pfam" id="PF12171">
    <property type="entry name" value="zf-C2H2_jaz"/>
    <property type="match status" value="1"/>
</dbReference>
<dbReference type="GO" id="GO:0008270">
    <property type="term" value="F:zinc ion binding"/>
    <property type="evidence" value="ECO:0007669"/>
    <property type="project" value="UniProtKB-KW"/>
</dbReference>
<evidence type="ECO:0000259" key="11">
    <source>
        <dbReference type="PROSITE" id="PS50157"/>
    </source>
</evidence>
<dbReference type="Gene3D" id="3.30.160.60">
    <property type="entry name" value="Classic Zinc Finger"/>
    <property type="match status" value="1"/>
</dbReference>
<dbReference type="PROSITE" id="PS50157">
    <property type="entry name" value="ZINC_FINGER_C2H2_2"/>
    <property type="match status" value="1"/>
</dbReference>
<dbReference type="GO" id="GO:0030687">
    <property type="term" value="C:preribosome, large subunit precursor"/>
    <property type="evidence" value="ECO:0007669"/>
    <property type="project" value="TreeGrafter"/>
</dbReference>
<evidence type="ECO:0000256" key="7">
    <source>
        <dbReference type="ARBA" id="ARBA00022833"/>
    </source>
</evidence>
<accession>A0A9D4HJG9</accession>
<sequence length="316" mass="35393">MFKTNKLFKGIKRCSTDEMSMFTCIACRVVFAESSTQRAHYKTDWHRYNLKRKVADLPPVSADNFKQKVLTVQQSQGDGDTKQSQGCTACGKHFSSQNALQNHLNSKKHKEIEAQRNTTKEKEENKQKSKQPITTENKVVTGATSAAKEDEDMEVIETDSDMESVSSFGDEEGLPLGTCLFCSHDDGALEDSLRHMTQAHSFFLPDAEYISDLEGLITYLGQKVGAGFVCLWCNQRGRSFRSVGAVQKHMLDKGHCKILHDGDVVLEYADFYDYRSSYPDHNESAGEAVEGQTEEMEVEVTPETLDADGYELVLPS</sequence>
<protein>
    <recommendedName>
        <fullName evidence="11">C2H2-type domain-containing protein</fullName>
    </recommendedName>
</protein>
<dbReference type="Pfam" id="PF12756">
    <property type="entry name" value="zf-C2H2_2"/>
    <property type="match status" value="1"/>
</dbReference>
<dbReference type="PANTHER" id="PTHR13182">
    <property type="entry name" value="ZINC FINGER PROTEIN 622"/>
    <property type="match status" value="1"/>
</dbReference>
<gene>
    <name evidence="12" type="ORF">DPMN_064449</name>
</gene>
<evidence type="ECO:0000256" key="10">
    <source>
        <dbReference type="SAM" id="MobiDB-lite"/>
    </source>
</evidence>
<keyword evidence="13" id="KW-1185">Reference proteome</keyword>